<reference evidence="2" key="2">
    <citation type="submission" date="2023-06" db="EMBL/GenBank/DDBJ databases">
        <authorList>
            <person name="Ma L."/>
            <person name="Liu K.-W."/>
            <person name="Li Z."/>
            <person name="Hsiao Y.-Y."/>
            <person name="Qi Y."/>
            <person name="Fu T."/>
            <person name="Tang G."/>
            <person name="Zhang D."/>
            <person name="Sun W.-H."/>
            <person name="Liu D.-K."/>
            <person name="Li Y."/>
            <person name="Chen G.-Z."/>
            <person name="Liu X.-D."/>
            <person name="Liao X.-Y."/>
            <person name="Jiang Y.-T."/>
            <person name="Yu X."/>
            <person name="Hao Y."/>
            <person name="Huang J."/>
            <person name="Zhao X.-W."/>
            <person name="Ke S."/>
            <person name="Chen Y.-Y."/>
            <person name="Wu W.-L."/>
            <person name="Hsu J.-L."/>
            <person name="Lin Y.-F."/>
            <person name="Huang M.-D."/>
            <person name="Li C.-Y."/>
            <person name="Huang L."/>
            <person name="Wang Z.-W."/>
            <person name="Zhao X."/>
            <person name="Zhong W.-Y."/>
            <person name="Peng D.-H."/>
            <person name="Ahmad S."/>
            <person name="Lan S."/>
            <person name="Zhang J.-S."/>
            <person name="Tsai W.-C."/>
            <person name="Van De Peer Y."/>
            <person name="Liu Z.-J."/>
        </authorList>
    </citation>
    <scope>NUCLEOTIDE SEQUENCE</scope>
    <source>
        <strain evidence="2">CP</strain>
        <tissue evidence="2">Leaves</tissue>
    </source>
</reference>
<evidence type="ECO:0000256" key="1">
    <source>
        <dbReference type="SAM" id="MobiDB-lite"/>
    </source>
</evidence>
<dbReference type="Proteomes" id="UP001180020">
    <property type="component" value="Unassembled WGS sequence"/>
</dbReference>
<evidence type="ECO:0000313" key="3">
    <source>
        <dbReference type="Proteomes" id="UP001180020"/>
    </source>
</evidence>
<gene>
    <name evidence="2" type="ORF">QJS10_CPB18g02117</name>
</gene>
<dbReference type="EMBL" id="JAUJYO010000018">
    <property type="protein sequence ID" value="KAK1289480.1"/>
    <property type="molecule type" value="Genomic_DNA"/>
</dbReference>
<evidence type="ECO:0000313" key="2">
    <source>
        <dbReference type="EMBL" id="KAK1289480.1"/>
    </source>
</evidence>
<reference evidence="2" key="1">
    <citation type="journal article" date="2023" name="Nat. Commun.">
        <title>Diploid and tetraploid genomes of Acorus and the evolution of monocots.</title>
        <authorList>
            <person name="Ma L."/>
            <person name="Liu K.W."/>
            <person name="Li Z."/>
            <person name="Hsiao Y.Y."/>
            <person name="Qi Y."/>
            <person name="Fu T."/>
            <person name="Tang G.D."/>
            <person name="Zhang D."/>
            <person name="Sun W.H."/>
            <person name="Liu D.K."/>
            <person name="Li Y."/>
            <person name="Chen G.Z."/>
            <person name="Liu X.D."/>
            <person name="Liao X.Y."/>
            <person name="Jiang Y.T."/>
            <person name="Yu X."/>
            <person name="Hao Y."/>
            <person name="Huang J."/>
            <person name="Zhao X.W."/>
            <person name="Ke S."/>
            <person name="Chen Y.Y."/>
            <person name="Wu W.L."/>
            <person name="Hsu J.L."/>
            <person name="Lin Y.F."/>
            <person name="Huang M.D."/>
            <person name="Li C.Y."/>
            <person name="Huang L."/>
            <person name="Wang Z.W."/>
            <person name="Zhao X."/>
            <person name="Zhong W.Y."/>
            <person name="Peng D.H."/>
            <person name="Ahmad S."/>
            <person name="Lan S."/>
            <person name="Zhang J.S."/>
            <person name="Tsai W.C."/>
            <person name="Van de Peer Y."/>
            <person name="Liu Z.J."/>
        </authorList>
    </citation>
    <scope>NUCLEOTIDE SEQUENCE</scope>
    <source>
        <strain evidence="2">CP</strain>
    </source>
</reference>
<dbReference type="AlphaFoldDB" id="A0AAV9CKW1"/>
<feature type="region of interest" description="Disordered" evidence="1">
    <location>
        <begin position="1"/>
        <end position="29"/>
    </location>
</feature>
<proteinExistence type="predicted"/>
<name>A0AAV9CKW1_ACOCL</name>
<protein>
    <submittedName>
        <fullName evidence="2">Uncharacterized protein</fullName>
    </submittedName>
</protein>
<accession>A0AAV9CKW1</accession>
<organism evidence="2 3">
    <name type="scientific">Acorus calamus</name>
    <name type="common">Sweet flag</name>
    <dbReference type="NCBI Taxonomy" id="4465"/>
    <lineage>
        <taxon>Eukaryota</taxon>
        <taxon>Viridiplantae</taxon>
        <taxon>Streptophyta</taxon>
        <taxon>Embryophyta</taxon>
        <taxon>Tracheophyta</taxon>
        <taxon>Spermatophyta</taxon>
        <taxon>Magnoliopsida</taxon>
        <taxon>Liliopsida</taxon>
        <taxon>Acoraceae</taxon>
        <taxon>Acorus</taxon>
    </lineage>
</organism>
<sequence>MGFATPSLKRMSPLSRRLRSSSVSVPSSVRPSSCSLVVAVVSVVQLLNMLKAHETSLLPSAL</sequence>
<comment type="caution">
    <text evidence="2">The sequence shown here is derived from an EMBL/GenBank/DDBJ whole genome shotgun (WGS) entry which is preliminary data.</text>
</comment>
<keyword evidence="3" id="KW-1185">Reference proteome</keyword>